<gene>
    <name evidence="2" type="ORF">RM697_12620</name>
</gene>
<dbReference type="RefSeq" id="WP_311428262.1">
    <property type="nucleotide sequence ID" value="NZ_JAVRIA010000009.1"/>
</dbReference>
<accession>A0ABU2YP82</accession>
<protein>
    <submittedName>
        <fullName evidence="2">DUF368 domain-containing protein</fullName>
    </submittedName>
</protein>
<name>A0ABU2YP82_9FLAO</name>
<dbReference type="InterPro" id="IPR007163">
    <property type="entry name" value="VCA0040-like"/>
</dbReference>
<feature type="transmembrane region" description="Helical" evidence="1">
    <location>
        <begin position="311"/>
        <end position="330"/>
    </location>
</feature>
<feature type="transmembrane region" description="Helical" evidence="1">
    <location>
        <begin position="126"/>
        <end position="145"/>
    </location>
</feature>
<feature type="transmembrane region" description="Helical" evidence="1">
    <location>
        <begin position="225"/>
        <end position="247"/>
    </location>
</feature>
<feature type="transmembrane region" description="Helical" evidence="1">
    <location>
        <begin position="157"/>
        <end position="185"/>
    </location>
</feature>
<feature type="transmembrane region" description="Helical" evidence="1">
    <location>
        <begin position="101"/>
        <end position="120"/>
    </location>
</feature>
<feature type="transmembrane region" description="Helical" evidence="1">
    <location>
        <begin position="254"/>
        <end position="273"/>
    </location>
</feature>
<keyword evidence="1" id="KW-0812">Transmembrane</keyword>
<dbReference type="EMBL" id="JAVRIA010000009">
    <property type="protein sequence ID" value="MDT0559499.1"/>
    <property type="molecule type" value="Genomic_DNA"/>
</dbReference>
<comment type="caution">
    <text evidence="2">The sequence shown here is derived from an EMBL/GenBank/DDBJ whole genome shotgun (WGS) entry which is preliminary data.</text>
</comment>
<dbReference type="Proteomes" id="UP001259492">
    <property type="component" value="Unassembled WGS sequence"/>
</dbReference>
<evidence type="ECO:0000313" key="2">
    <source>
        <dbReference type="EMBL" id="MDT0559499.1"/>
    </source>
</evidence>
<dbReference type="Pfam" id="PF04018">
    <property type="entry name" value="VCA0040-like"/>
    <property type="match status" value="1"/>
</dbReference>
<feature type="transmembrane region" description="Helical" evidence="1">
    <location>
        <begin position="67"/>
        <end position="89"/>
    </location>
</feature>
<evidence type="ECO:0000313" key="3">
    <source>
        <dbReference type="Proteomes" id="UP001259492"/>
    </source>
</evidence>
<reference evidence="2 3" key="1">
    <citation type="submission" date="2023-09" db="EMBL/GenBank/DDBJ databases">
        <authorList>
            <person name="Rey-Velasco X."/>
        </authorList>
    </citation>
    <scope>NUCLEOTIDE SEQUENCE [LARGE SCALE GENOMIC DNA]</scope>
    <source>
        <strain evidence="2 3">W332</strain>
    </source>
</reference>
<dbReference type="PANTHER" id="PTHR37308">
    <property type="entry name" value="INTEGRAL MEMBRANE PROTEIN"/>
    <property type="match status" value="1"/>
</dbReference>
<evidence type="ECO:0000256" key="1">
    <source>
        <dbReference type="SAM" id="Phobius"/>
    </source>
</evidence>
<keyword evidence="3" id="KW-1185">Reference proteome</keyword>
<keyword evidence="1" id="KW-0472">Membrane</keyword>
<sequence length="339" mass="38272">MEPTKTFKDKILLIFKGLAMGAANKVPGVSGGVVAFVAGFYEEFIFSLQRVNGKALKLLLKGQFNSFYKYINGKFIVLLFLGMIVSYFSVSKILDYLIKHYELYVWSLFFGMIIGSIYYINKGFKSWNISTIIFLFIGAAIGLSISFLDPAKQNDNLWFVFFCGIISVSGMTLPGFSGSFILILLGNYVLLLVDSVNALYDTIADIFSGDFDFTNNPVRLRMLKVLGVFTLGSVTGLVTFSHVLNYILKHYKNVTMSTIIGFIIGSLGVVWPWKKTIYKTLEDGSYMLDSRGEQVVENYTRFIPQLNSETYWAVLYIFIGILIVLGLEWYGQKNRAHNN</sequence>
<dbReference type="PANTHER" id="PTHR37308:SF1">
    <property type="entry name" value="POLYPRENYL-PHOSPHATE TRANSPORTER"/>
    <property type="match status" value="1"/>
</dbReference>
<keyword evidence="1" id="KW-1133">Transmembrane helix</keyword>
<proteinExistence type="predicted"/>
<organism evidence="2 3">
    <name type="scientific">Microcosmobacter mediterraneus</name>
    <dbReference type="NCBI Taxonomy" id="3075607"/>
    <lineage>
        <taxon>Bacteria</taxon>
        <taxon>Pseudomonadati</taxon>
        <taxon>Bacteroidota</taxon>
        <taxon>Flavobacteriia</taxon>
        <taxon>Flavobacteriales</taxon>
        <taxon>Flavobacteriaceae</taxon>
        <taxon>Microcosmobacter</taxon>
    </lineage>
</organism>